<proteinExistence type="predicted"/>
<organism evidence="2 3">
    <name type="scientific">Yeosuana aromativorans</name>
    <dbReference type="NCBI Taxonomy" id="288019"/>
    <lineage>
        <taxon>Bacteria</taxon>
        <taxon>Pseudomonadati</taxon>
        <taxon>Bacteroidota</taxon>
        <taxon>Flavobacteriia</taxon>
        <taxon>Flavobacteriales</taxon>
        <taxon>Flavobacteriaceae</taxon>
        <taxon>Yeosuana</taxon>
    </lineage>
</organism>
<feature type="domain" description="Tyrosine specific protein phosphatases" evidence="1">
    <location>
        <begin position="79"/>
        <end position="123"/>
    </location>
</feature>
<sequence length="160" mass="18706">MTEIDKNIFVGSLIDYETNQFDTDFYFVQACKEPCHRKALGYTGRTADKNHPEYLIAYRERRIILNMIDSPTGKYFENILFEKSIEFINEHSNNGKRILIHCNQGISRSPSIGLLYLATKNKIRNGNFEIAKFDFQKIYPNYAPSGIQEFLSLNWSNYIK</sequence>
<dbReference type="PROSITE" id="PS00383">
    <property type="entry name" value="TYR_PHOSPHATASE_1"/>
    <property type="match status" value="1"/>
</dbReference>
<dbReference type="InterPro" id="IPR016130">
    <property type="entry name" value="Tyr_Pase_AS"/>
</dbReference>
<dbReference type="SUPFAM" id="SSF52799">
    <property type="entry name" value="(Phosphotyrosine protein) phosphatases II"/>
    <property type="match status" value="1"/>
</dbReference>
<dbReference type="CDD" id="cd14498">
    <property type="entry name" value="DSP"/>
    <property type="match status" value="1"/>
</dbReference>
<dbReference type="Gene3D" id="3.90.190.10">
    <property type="entry name" value="Protein tyrosine phosphatase superfamily"/>
    <property type="match status" value="1"/>
</dbReference>
<accession>A0A8J3BGV3</accession>
<dbReference type="Pfam" id="PF00782">
    <property type="entry name" value="DSPc"/>
    <property type="match status" value="1"/>
</dbReference>
<dbReference type="InterPro" id="IPR000340">
    <property type="entry name" value="Dual-sp_phosphatase_cat-dom"/>
</dbReference>
<dbReference type="InterPro" id="IPR029021">
    <property type="entry name" value="Prot-tyrosine_phosphatase-like"/>
</dbReference>
<reference evidence="2" key="1">
    <citation type="journal article" date="2014" name="Int. J. Syst. Evol. Microbiol.">
        <title>Complete genome sequence of Corynebacterium casei LMG S-19264T (=DSM 44701T), isolated from a smear-ripened cheese.</title>
        <authorList>
            <consortium name="US DOE Joint Genome Institute (JGI-PGF)"/>
            <person name="Walter F."/>
            <person name="Albersmeier A."/>
            <person name="Kalinowski J."/>
            <person name="Ruckert C."/>
        </authorList>
    </citation>
    <scope>NUCLEOTIDE SEQUENCE</scope>
    <source>
        <strain evidence="2">JCM 12862</strain>
    </source>
</reference>
<dbReference type="InterPro" id="IPR000387">
    <property type="entry name" value="Tyr_Pase_dom"/>
</dbReference>
<dbReference type="AlphaFoldDB" id="A0A8J3BGV3"/>
<protein>
    <recommendedName>
        <fullName evidence="1">Tyrosine specific protein phosphatases domain-containing protein</fullName>
    </recommendedName>
</protein>
<reference evidence="2" key="2">
    <citation type="submission" date="2020-09" db="EMBL/GenBank/DDBJ databases">
        <authorList>
            <person name="Sun Q."/>
            <person name="Ohkuma M."/>
        </authorList>
    </citation>
    <scope>NUCLEOTIDE SEQUENCE</scope>
    <source>
        <strain evidence="2">JCM 12862</strain>
    </source>
</reference>
<name>A0A8J3BGV3_9FLAO</name>
<dbReference type="PROSITE" id="PS50056">
    <property type="entry name" value="TYR_PHOSPHATASE_2"/>
    <property type="match status" value="1"/>
</dbReference>
<gene>
    <name evidence="2" type="ORF">GCM10007962_13370</name>
</gene>
<dbReference type="Proteomes" id="UP000612329">
    <property type="component" value="Unassembled WGS sequence"/>
</dbReference>
<evidence type="ECO:0000259" key="1">
    <source>
        <dbReference type="PROSITE" id="PS50056"/>
    </source>
</evidence>
<comment type="caution">
    <text evidence="2">The sequence shown here is derived from an EMBL/GenBank/DDBJ whole genome shotgun (WGS) entry which is preliminary data.</text>
</comment>
<dbReference type="EMBL" id="BMNR01000002">
    <property type="protein sequence ID" value="GGK20570.1"/>
    <property type="molecule type" value="Genomic_DNA"/>
</dbReference>
<evidence type="ECO:0000313" key="2">
    <source>
        <dbReference type="EMBL" id="GGK20570.1"/>
    </source>
</evidence>
<keyword evidence="3" id="KW-1185">Reference proteome</keyword>
<evidence type="ECO:0000313" key="3">
    <source>
        <dbReference type="Proteomes" id="UP000612329"/>
    </source>
</evidence>
<dbReference type="RefSeq" id="WP_188651275.1">
    <property type="nucleotide sequence ID" value="NZ_BMNR01000002.1"/>
</dbReference>